<feature type="compositionally biased region" description="Low complexity" evidence="11">
    <location>
        <begin position="727"/>
        <end position="739"/>
    </location>
</feature>
<accession>A0AAD9DTG9</accession>
<dbReference type="GO" id="GO:0004930">
    <property type="term" value="F:G protein-coupled receptor activity"/>
    <property type="evidence" value="ECO:0007669"/>
    <property type="project" value="UniProtKB-KW"/>
</dbReference>
<feature type="domain" description="G-protein coupled receptors family 2 profile 1" evidence="13">
    <location>
        <begin position="85"/>
        <end position="142"/>
    </location>
</feature>
<dbReference type="Proteomes" id="UP001239994">
    <property type="component" value="Unassembled WGS sequence"/>
</dbReference>
<dbReference type="Pfam" id="PF16489">
    <property type="entry name" value="GAIN"/>
    <property type="match status" value="1"/>
</dbReference>
<keyword evidence="9" id="KW-0325">Glycoprotein</keyword>
<evidence type="ECO:0000256" key="5">
    <source>
        <dbReference type="ARBA" id="ARBA00022989"/>
    </source>
</evidence>
<dbReference type="GO" id="GO:0007189">
    <property type="term" value="P:adenylate cyclase-activating G protein-coupled receptor signaling pathway"/>
    <property type="evidence" value="ECO:0007669"/>
    <property type="project" value="TreeGrafter"/>
</dbReference>
<evidence type="ECO:0000256" key="7">
    <source>
        <dbReference type="ARBA" id="ARBA00023136"/>
    </source>
</evidence>
<dbReference type="FunFam" id="1.20.1070.10:FF:000200">
    <property type="entry name" value="Adhesion G protein-coupled receptor L3"/>
    <property type="match status" value="1"/>
</dbReference>
<keyword evidence="16" id="KW-1185">Reference proteome</keyword>
<feature type="transmembrane region" description="Helical" evidence="12">
    <location>
        <begin position="627"/>
        <end position="647"/>
    </location>
</feature>
<feature type="region of interest" description="Disordered" evidence="11">
    <location>
        <begin position="727"/>
        <end position="753"/>
    </location>
</feature>
<dbReference type="SMART" id="SM00008">
    <property type="entry name" value="HormR"/>
    <property type="match status" value="1"/>
</dbReference>
<dbReference type="PROSITE" id="PS50227">
    <property type="entry name" value="G_PROTEIN_RECEP_F2_3"/>
    <property type="match status" value="1"/>
</dbReference>
<dbReference type="EMBL" id="JAROKS010000019">
    <property type="protein sequence ID" value="KAK1792139.1"/>
    <property type="molecule type" value="Genomic_DNA"/>
</dbReference>
<dbReference type="GO" id="GO:0005886">
    <property type="term" value="C:plasma membrane"/>
    <property type="evidence" value="ECO:0007669"/>
    <property type="project" value="TreeGrafter"/>
</dbReference>
<evidence type="ECO:0000259" key="14">
    <source>
        <dbReference type="PROSITE" id="PS50261"/>
    </source>
</evidence>
<feature type="transmembrane region" description="Helical" evidence="12">
    <location>
        <begin position="489"/>
        <end position="514"/>
    </location>
</feature>
<feature type="transmembrane region" description="Helical" evidence="12">
    <location>
        <begin position="583"/>
        <end position="607"/>
    </location>
</feature>
<comment type="subcellular location">
    <subcellularLocation>
        <location evidence="1">Membrane</location>
        <topology evidence="1">Multi-pass membrane protein</topology>
    </subcellularLocation>
</comment>
<protein>
    <recommendedName>
        <fullName evidence="17">Adhesion G protein-coupled receptor L3</fullName>
    </recommendedName>
</protein>
<sequence>MDTTTARTTTRPTTVSTTTTSTTSTTTAVSTSTATSSTSKSPALTTVALRTLVPATDLQPVEGAVPDVTGHPPPSSILPNVAVEFCNPIVEGELSWPRTRQGLVAQQPCPAGTIGTASFACLGPEGLWDLQGPDLSNCTSAWVTIINQRAMVETVNNLLQPEAHAAWAELSSGEQLRAATMLLDTVEQGAFVLADNLLKTDVVQENTNNIQLEVARMSTDGNLPDLKFPQTGDQSSFFHLSANTLKQHGRNGEIRMAFVLYKHLGAYLSTENASVKLASEALSTNYSIIVNSPVITAAISKDSNKVYLSEPVIFTLRHVQNAAPVHELLLDVITWVGILLSLVCLLICIFTFCFFRGLQSDRNTIHKNLCVSLFIAETLFLTGINRADQPITCAVFAALLHFFFLAAFTWMFLEGLQLYVMLVEVFESEHSRRRYFYLAGYGIPALIVAVSAAVDYRSYGTERVWGRLWSECGTNAPEIRSCWLRLDTYFIWSFIGPATFIIMLNVIFLGIALYKMFHHTALLKPDSGCLDNIKPTTREAKSYNDFMNMRHLRYCGVMKYLGVTLLSLSEGVWCDMYKAIQCVCVFVSCVCVVCVCVCVSVCVYESLVPEEWRRVSLSSSSSLSQSLSQSLCPPLPLYLSLSVLLFLSISVSIWSWVIGAIALLCLLGLTWAFGLMYVNESTVIMAYLFSVFNSLQGMFIFIFHCVLQKKVRKEYGKCLRTHCYSGKSVDSSVGSGKNSTSRPAGRYSASSQSRIRRMWNDTVRKQSESSFITGDINSSATINRGAMANHLISNALLRPHSSNNPYNTLVGDSAVYSHAPLSMYNTQVSVVSVACVGGVCGMVWCLCCGVCVVVSVVSVAWCGVCVVVSVASVA</sequence>
<feature type="transmembrane region" description="Helical" evidence="12">
    <location>
        <begin position="367"/>
        <end position="384"/>
    </location>
</feature>
<dbReference type="Gene3D" id="4.10.1240.10">
    <property type="entry name" value="GPCR, family 2, extracellular hormone receptor domain"/>
    <property type="match status" value="1"/>
</dbReference>
<evidence type="ECO:0000256" key="9">
    <source>
        <dbReference type="ARBA" id="ARBA00023180"/>
    </source>
</evidence>
<keyword evidence="6" id="KW-0297">G-protein coupled receptor</keyword>
<dbReference type="Gene3D" id="1.20.1070.10">
    <property type="entry name" value="Rhodopsin 7-helix transmembrane proteins"/>
    <property type="match status" value="2"/>
</dbReference>
<dbReference type="InterPro" id="IPR003334">
    <property type="entry name" value="GPCR_2_latrophilin_rcpt_C"/>
</dbReference>
<dbReference type="InterPro" id="IPR032471">
    <property type="entry name" value="AGRL2-4_GAIN_subdom_A"/>
</dbReference>
<feature type="transmembrane region" description="Helical" evidence="12">
    <location>
        <begin position="396"/>
        <end position="423"/>
    </location>
</feature>
<dbReference type="Pfam" id="PF02793">
    <property type="entry name" value="HRM"/>
    <property type="match status" value="1"/>
</dbReference>
<evidence type="ECO:0000256" key="3">
    <source>
        <dbReference type="ARBA" id="ARBA00022692"/>
    </source>
</evidence>
<dbReference type="PRINTS" id="PR00249">
    <property type="entry name" value="GPCRSECRETIN"/>
</dbReference>
<feature type="transmembrane region" description="Helical" evidence="12">
    <location>
        <begin position="332"/>
        <end position="355"/>
    </location>
</feature>
<dbReference type="InterPro" id="IPR046338">
    <property type="entry name" value="GAIN_dom_sf"/>
</dbReference>
<proteinExistence type="predicted"/>
<organism evidence="15 16">
    <name type="scientific">Electrophorus voltai</name>
    <dbReference type="NCBI Taxonomy" id="2609070"/>
    <lineage>
        <taxon>Eukaryota</taxon>
        <taxon>Metazoa</taxon>
        <taxon>Chordata</taxon>
        <taxon>Craniata</taxon>
        <taxon>Vertebrata</taxon>
        <taxon>Euteleostomi</taxon>
        <taxon>Actinopterygii</taxon>
        <taxon>Neopterygii</taxon>
        <taxon>Teleostei</taxon>
        <taxon>Ostariophysi</taxon>
        <taxon>Gymnotiformes</taxon>
        <taxon>Gymnotoidei</taxon>
        <taxon>Gymnotidae</taxon>
        <taxon>Electrophorus</taxon>
    </lineage>
</organism>
<dbReference type="Pfam" id="PF02354">
    <property type="entry name" value="Latrophilin"/>
    <property type="match status" value="1"/>
</dbReference>
<evidence type="ECO:0000259" key="13">
    <source>
        <dbReference type="PROSITE" id="PS50227"/>
    </source>
</evidence>
<evidence type="ECO:0000313" key="16">
    <source>
        <dbReference type="Proteomes" id="UP001239994"/>
    </source>
</evidence>
<keyword evidence="2" id="KW-0597">Phosphoprotein</keyword>
<evidence type="ECO:0000256" key="1">
    <source>
        <dbReference type="ARBA" id="ARBA00004141"/>
    </source>
</evidence>
<evidence type="ECO:0000256" key="4">
    <source>
        <dbReference type="ARBA" id="ARBA00022729"/>
    </source>
</evidence>
<dbReference type="SUPFAM" id="SSF111418">
    <property type="entry name" value="Hormone receptor domain"/>
    <property type="match status" value="1"/>
</dbReference>
<evidence type="ECO:0000256" key="12">
    <source>
        <dbReference type="SAM" id="Phobius"/>
    </source>
</evidence>
<name>A0AAD9DTG9_9TELE</name>
<dbReference type="GO" id="GO:0007166">
    <property type="term" value="P:cell surface receptor signaling pathway"/>
    <property type="evidence" value="ECO:0007669"/>
    <property type="project" value="InterPro"/>
</dbReference>
<keyword evidence="5 12" id="KW-1133">Transmembrane helix</keyword>
<evidence type="ECO:0000256" key="6">
    <source>
        <dbReference type="ARBA" id="ARBA00023040"/>
    </source>
</evidence>
<feature type="transmembrane region" description="Helical" evidence="12">
    <location>
        <begin position="684"/>
        <end position="707"/>
    </location>
</feature>
<evidence type="ECO:0000256" key="2">
    <source>
        <dbReference type="ARBA" id="ARBA00022553"/>
    </source>
</evidence>
<dbReference type="InterPro" id="IPR001879">
    <property type="entry name" value="GPCR_2_extracellular_dom"/>
</dbReference>
<dbReference type="PANTHER" id="PTHR12011">
    <property type="entry name" value="ADHESION G-PROTEIN COUPLED RECEPTOR"/>
    <property type="match status" value="1"/>
</dbReference>
<comment type="caution">
    <text evidence="15">The sequence shown here is derived from an EMBL/GenBank/DDBJ whole genome shotgun (WGS) entry which is preliminary data.</text>
</comment>
<feature type="domain" description="G-protein coupled receptors family 2 profile 2" evidence="14">
    <location>
        <begin position="330"/>
        <end position="708"/>
    </location>
</feature>
<keyword evidence="3 12" id="KW-0812">Transmembrane</keyword>
<feature type="transmembrane region" description="Helical" evidence="12">
    <location>
        <begin position="828"/>
        <end position="861"/>
    </location>
</feature>
<keyword evidence="4" id="KW-0732">Signal</keyword>
<evidence type="ECO:0000256" key="10">
    <source>
        <dbReference type="ARBA" id="ARBA00023224"/>
    </source>
</evidence>
<reference evidence="15" key="1">
    <citation type="submission" date="2023-03" db="EMBL/GenBank/DDBJ databases">
        <title>Electrophorus voltai genome.</title>
        <authorList>
            <person name="Bian C."/>
        </authorList>
    </citation>
    <scope>NUCLEOTIDE SEQUENCE</scope>
    <source>
        <strain evidence="15">CB-2022</strain>
        <tissue evidence="15">Muscle</tissue>
    </source>
</reference>
<feature type="transmembrane region" description="Helical" evidence="12">
    <location>
        <begin position="435"/>
        <end position="454"/>
    </location>
</feature>
<feature type="transmembrane region" description="Helical" evidence="12">
    <location>
        <begin position="654"/>
        <end position="678"/>
    </location>
</feature>
<dbReference type="InterPro" id="IPR017983">
    <property type="entry name" value="GPCR_2_secretin-like_CS"/>
</dbReference>
<dbReference type="InterPro" id="IPR036445">
    <property type="entry name" value="GPCR_2_extracell_dom_sf"/>
</dbReference>
<dbReference type="Pfam" id="PF00002">
    <property type="entry name" value="7tm_2"/>
    <property type="match status" value="2"/>
</dbReference>
<keyword evidence="7 12" id="KW-0472">Membrane</keyword>
<dbReference type="Gene3D" id="2.60.220.50">
    <property type="match status" value="1"/>
</dbReference>
<dbReference type="PROSITE" id="PS50261">
    <property type="entry name" value="G_PROTEIN_RECEP_F2_4"/>
    <property type="match status" value="1"/>
</dbReference>
<evidence type="ECO:0000256" key="11">
    <source>
        <dbReference type="SAM" id="MobiDB-lite"/>
    </source>
</evidence>
<dbReference type="InterPro" id="IPR000832">
    <property type="entry name" value="GPCR_2_secretin-like"/>
</dbReference>
<evidence type="ECO:0000256" key="8">
    <source>
        <dbReference type="ARBA" id="ARBA00023170"/>
    </source>
</evidence>
<dbReference type="InterPro" id="IPR017981">
    <property type="entry name" value="GPCR_2-like_7TM"/>
</dbReference>
<keyword evidence="8" id="KW-0675">Receptor</keyword>
<evidence type="ECO:0000313" key="15">
    <source>
        <dbReference type="EMBL" id="KAK1792139.1"/>
    </source>
</evidence>
<feature type="region of interest" description="Disordered" evidence="11">
    <location>
        <begin position="1"/>
        <end position="41"/>
    </location>
</feature>
<dbReference type="PANTHER" id="PTHR12011:SF60">
    <property type="entry name" value="ADHESION G PROTEIN-COUPLED RECEPTOR L3"/>
    <property type="match status" value="1"/>
</dbReference>
<gene>
    <name evidence="15" type="ORF">P4O66_001915</name>
</gene>
<dbReference type="PROSITE" id="PS00650">
    <property type="entry name" value="G_PROTEIN_RECEP_F2_2"/>
    <property type="match status" value="1"/>
</dbReference>
<keyword evidence="10" id="KW-0807">Transducer</keyword>
<evidence type="ECO:0008006" key="17">
    <source>
        <dbReference type="Google" id="ProtNLM"/>
    </source>
</evidence>
<dbReference type="AlphaFoldDB" id="A0AAD9DTG9"/>